<dbReference type="Pfam" id="PF13683">
    <property type="entry name" value="rve_3"/>
    <property type="match status" value="1"/>
</dbReference>
<dbReference type="InterPro" id="IPR012337">
    <property type="entry name" value="RNaseH-like_sf"/>
</dbReference>
<name>A0AAP9Y7W3_BURGL</name>
<dbReference type="GO" id="GO:0015074">
    <property type="term" value="P:DNA integration"/>
    <property type="evidence" value="ECO:0007669"/>
    <property type="project" value="InterPro"/>
</dbReference>
<dbReference type="PANTHER" id="PTHR47515">
    <property type="entry name" value="LOW CALCIUM RESPONSE LOCUS PROTEIN T"/>
    <property type="match status" value="1"/>
</dbReference>
<proteinExistence type="predicted"/>
<evidence type="ECO:0000259" key="1">
    <source>
        <dbReference type="PROSITE" id="PS50994"/>
    </source>
</evidence>
<organism evidence="2 3">
    <name type="scientific">Burkholderia glumae</name>
    <name type="common">Pseudomonas glumae</name>
    <dbReference type="NCBI Taxonomy" id="337"/>
    <lineage>
        <taxon>Bacteria</taxon>
        <taxon>Pseudomonadati</taxon>
        <taxon>Pseudomonadota</taxon>
        <taxon>Betaproteobacteria</taxon>
        <taxon>Burkholderiales</taxon>
        <taxon>Burkholderiaceae</taxon>
        <taxon>Burkholderia</taxon>
    </lineage>
</organism>
<feature type="domain" description="Integrase catalytic" evidence="1">
    <location>
        <begin position="1"/>
        <end position="79"/>
    </location>
</feature>
<dbReference type="InterPro" id="IPR001584">
    <property type="entry name" value="Integrase_cat-core"/>
</dbReference>
<dbReference type="PANTHER" id="PTHR47515:SF2">
    <property type="entry name" value="INTEGRASE CORE DOMAIN PROTEIN"/>
    <property type="match status" value="1"/>
</dbReference>
<evidence type="ECO:0000313" key="2">
    <source>
        <dbReference type="EMBL" id="QPQ93000.1"/>
    </source>
</evidence>
<dbReference type="PROSITE" id="PS50994">
    <property type="entry name" value="INTEGRASE"/>
    <property type="match status" value="1"/>
</dbReference>
<dbReference type="InterPro" id="IPR036397">
    <property type="entry name" value="RNaseH_sf"/>
</dbReference>
<protein>
    <submittedName>
        <fullName evidence="2">Transposase</fullName>
    </submittedName>
</protein>
<dbReference type="Gene3D" id="3.30.420.10">
    <property type="entry name" value="Ribonuclease H-like superfamily/Ribonuclease H"/>
    <property type="match status" value="1"/>
</dbReference>
<accession>A0AAP9Y7W3</accession>
<gene>
    <name evidence="2" type="ORF">I6H06_11820</name>
</gene>
<sequence length="83" mass="10055">MGCQTGNRIELHQPGQPQQNAYVARFNRTVRYEWLSQYYWDDLAHVRHFATEWMWQYNHERPNMGLGGMTPKQRLMCRSRDPI</sequence>
<dbReference type="EMBL" id="CP065601">
    <property type="protein sequence ID" value="QPQ93000.1"/>
    <property type="molecule type" value="Genomic_DNA"/>
</dbReference>
<dbReference type="AlphaFoldDB" id="A0AAP9Y7W3"/>
<dbReference type="GO" id="GO:0003676">
    <property type="term" value="F:nucleic acid binding"/>
    <property type="evidence" value="ECO:0007669"/>
    <property type="project" value="InterPro"/>
</dbReference>
<evidence type="ECO:0000313" key="3">
    <source>
        <dbReference type="Proteomes" id="UP000594892"/>
    </source>
</evidence>
<dbReference type="Proteomes" id="UP000594892">
    <property type="component" value="Chromosome 2"/>
</dbReference>
<dbReference type="SUPFAM" id="SSF53098">
    <property type="entry name" value="Ribonuclease H-like"/>
    <property type="match status" value="1"/>
</dbReference>
<reference evidence="2 3" key="1">
    <citation type="submission" date="2020-12" db="EMBL/GenBank/DDBJ databases">
        <title>FDA dAtabase for Regulatory Grade micrObial Sequences (FDA-ARGOS): Supporting development and validation of Infectious Disease Dx tests.</title>
        <authorList>
            <person name="Minogue T."/>
            <person name="Wolcott M."/>
            <person name="Wasieloski L."/>
            <person name="Aguilar W."/>
            <person name="Moore D."/>
            <person name="Jaissle J."/>
            <person name="Tallon L."/>
            <person name="Sadzewicz L."/>
            <person name="Zhao X."/>
            <person name="Boylan J."/>
            <person name="Ott S."/>
            <person name="Bowen H."/>
            <person name="Vavikolanu K."/>
            <person name="Mehta A."/>
            <person name="Aluvathingal J."/>
            <person name="Nadendla S."/>
            <person name="Yan Y."/>
            <person name="Sichtig H."/>
        </authorList>
    </citation>
    <scope>NUCLEOTIDE SEQUENCE [LARGE SCALE GENOMIC DNA]</scope>
    <source>
        <strain evidence="2 3">FDAARGOS_949</strain>
    </source>
</reference>